<keyword evidence="3" id="KW-0238">DNA-binding</keyword>
<evidence type="ECO:0000256" key="1">
    <source>
        <dbReference type="ARBA" id="ARBA00022833"/>
    </source>
</evidence>
<organism evidence="5 6">
    <name type="scientific">Zasmidium cellare</name>
    <name type="common">Wine cellar mold</name>
    <name type="synonym">Racodium cellare</name>
    <dbReference type="NCBI Taxonomy" id="395010"/>
    <lineage>
        <taxon>Eukaryota</taxon>
        <taxon>Fungi</taxon>
        <taxon>Dikarya</taxon>
        <taxon>Ascomycota</taxon>
        <taxon>Pezizomycotina</taxon>
        <taxon>Dothideomycetes</taxon>
        <taxon>Dothideomycetidae</taxon>
        <taxon>Mycosphaerellales</taxon>
        <taxon>Mycosphaerellaceae</taxon>
        <taxon>Zasmidium</taxon>
    </lineage>
</organism>
<dbReference type="PANTHER" id="PTHR47171:SF6">
    <property type="entry name" value="SPECIFIC TRANSCRIPTION FACTOR, PUTATIVE (AFU_ORTHOLOGUE AFUA_2G06130)-RELATED"/>
    <property type="match status" value="1"/>
</dbReference>
<proteinExistence type="predicted"/>
<evidence type="ECO:0000313" key="6">
    <source>
        <dbReference type="Proteomes" id="UP001305779"/>
    </source>
</evidence>
<dbReference type="CDD" id="cd12148">
    <property type="entry name" value="fungal_TF_MHR"/>
    <property type="match status" value="1"/>
</dbReference>
<keyword evidence="4" id="KW-0804">Transcription</keyword>
<keyword evidence="6" id="KW-1185">Reference proteome</keyword>
<comment type="caution">
    <text evidence="5">The sequence shown here is derived from an EMBL/GenBank/DDBJ whole genome shotgun (WGS) entry which is preliminary data.</text>
</comment>
<evidence type="ECO:0008006" key="7">
    <source>
        <dbReference type="Google" id="ProtNLM"/>
    </source>
</evidence>
<dbReference type="EMBL" id="JAXOVC010000001">
    <property type="protein sequence ID" value="KAK4508668.1"/>
    <property type="molecule type" value="Genomic_DNA"/>
</dbReference>
<keyword evidence="1" id="KW-0862">Zinc</keyword>
<evidence type="ECO:0000256" key="4">
    <source>
        <dbReference type="ARBA" id="ARBA00023163"/>
    </source>
</evidence>
<name>A0ABR0F5G6_ZASCE</name>
<dbReference type="InterPro" id="IPR052073">
    <property type="entry name" value="Amide_Lactam_Regulators"/>
</dbReference>
<accession>A0ABR0F5G6</accession>
<reference evidence="5 6" key="1">
    <citation type="journal article" date="2023" name="G3 (Bethesda)">
        <title>A chromosome-level genome assembly of Zasmidium syzygii isolated from banana leaves.</title>
        <authorList>
            <person name="van Westerhoven A.C."/>
            <person name="Mehrabi R."/>
            <person name="Talebi R."/>
            <person name="Steentjes M.B.F."/>
            <person name="Corcolon B."/>
            <person name="Chong P.A."/>
            <person name="Kema G.H.J."/>
            <person name="Seidl M.F."/>
        </authorList>
    </citation>
    <scope>NUCLEOTIDE SEQUENCE [LARGE SCALE GENOMIC DNA]</scope>
    <source>
        <strain evidence="5 6">P124</strain>
    </source>
</reference>
<gene>
    <name evidence="5" type="ORF">PRZ48_002407</name>
</gene>
<dbReference type="Proteomes" id="UP001305779">
    <property type="component" value="Unassembled WGS sequence"/>
</dbReference>
<sequence>MQAELETDGLDRVRILALMHLHNDGPRGRERSSKYLSNAINQAWGLAIHHDCRRPEDPKTSYRSACDNLWWTLRNMDRLSKLVMGVAPFMIDDSDIGIDRVAAQEDDYRSFIMVLSTALGDLVATATRFYKANLTGPVQDISPFPSFSDLTATTTFADFHKSHQEAYLRRLSSAEQVITILRDKAYANLPPLPLVPYVLSVATIVVYRSVIDRQRSAQDVLLAMKDCCDALDGLSRLWTSAAGFVKIAKWLFKQLVLYRPSHDNIQRPARVDAPGSHPTPLQDVGTSLPLTELEPYHGAISPHSQGMWSVSEVATEEALLGWDLGQGLDNVVFDVYDNMENAGFFDCLNGNIDGGQI</sequence>
<evidence type="ECO:0000313" key="5">
    <source>
        <dbReference type="EMBL" id="KAK4508668.1"/>
    </source>
</evidence>
<keyword evidence="2" id="KW-0805">Transcription regulation</keyword>
<evidence type="ECO:0000256" key="3">
    <source>
        <dbReference type="ARBA" id="ARBA00023125"/>
    </source>
</evidence>
<evidence type="ECO:0000256" key="2">
    <source>
        <dbReference type="ARBA" id="ARBA00023015"/>
    </source>
</evidence>
<protein>
    <recommendedName>
        <fullName evidence="7">Transcription factor domain-containing protein</fullName>
    </recommendedName>
</protein>
<dbReference type="PANTHER" id="PTHR47171">
    <property type="entry name" value="FARA-RELATED"/>
    <property type="match status" value="1"/>
</dbReference>